<reference evidence="1 2" key="1">
    <citation type="journal article" date="2023" name="G3 (Bethesda)">
        <title>A chromosome-length genome assembly and annotation of blackberry (Rubus argutus, cv. 'Hillquist').</title>
        <authorList>
            <person name="Bruna T."/>
            <person name="Aryal R."/>
            <person name="Dudchenko O."/>
            <person name="Sargent D.J."/>
            <person name="Mead D."/>
            <person name="Buti M."/>
            <person name="Cavallini A."/>
            <person name="Hytonen T."/>
            <person name="Andres J."/>
            <person name="Pham M."/>
            <person name="Weisz D."/>
            <person name="Mascagni F."/>
            <person name="Usai G."/>
            <person name="Natali L."/>
            <person name="Bassil N."/>
            <person name="Fernandez G.E."/>
            <person name="Lomsadze A."/>
            <person name="Armour M."/>
            <person name="Olukolu B."/>
            <person name="Poorten T."/>
            <person name="Britton C."/>
            <person name="Davik J."/>
            <person name="Ashrafi H."/>
            <person name="Aiden E.L."/>
            <person name="Borodovsky M."/>
            <person name="Worthington M."/>
        </authorList>
    </citation>
    <scope>NUCLEOTIDE SEQUENCE [LARGE SCALE GENOMIC DNA]</scope>
    <source>
        <strain evidence="1">PI 553951</strain>
    </source>
</reference>
<dbReference type="EMBL" id="JBEDUW010000006">
    <property type="protein sequence ID" value="KAK9923126.1"/>
    <property type="molecule type" value="Genomic_DNA"/>
</dbReference>
<organism evidence="1 2">
    <name type="scientific">Rubus argutus</name>
    <name type="common">Southern blackberry</name>
    <dbReference type="NCBI Taxonomy" id="59490"/>
    <lineage>
        <taxon>Eukaryota</taxon>
        <taxon>Viridiplantae</taxon>
        <taxon>Streptophyta</taxon>
        <taxon>Embryophyta</taxon>
        <taxon>Tracheophyta</taxon>
        <taxon>Spermatophyta</taxon>
        <taxon>Magnoliopsida</taxon>
        <taxon>eudicotyledons</taxon>
        <taxon>Gunneridae</taxon>
        <taxon>Pentapetalae</taxon>
        <taxon>rosids</taxon>
        <taxon>fabids</taxon>
        <taxon>Rosales</taxon>
        <taxon>Rosaceae</taxon>
        <taxon>Rosoideae</taxon>
        <taxon>Rosoideae incertae sedis</taxon>
        <taxon>Rubus</taxon>
    </lineage>
</organism>
<gene>
    <name evidence="1" type="ORF">M0R45_031559</name>
</gene>
<name>A0AAW1WGU6_RUBAR</name>
<dbReference type="AlphaFoldDB" id="A0AAW1WGU6"/>
<proteinExistence type="predicted"/>
<sequence>MGVGTLTGPWGPIHLTGQIRADSAIGGLSPKRGQLKLHSEFWLGQLMEDGGAHQICRVWFSVDGGLVMAKAFDGLRVVWCSLKWFADLVVRLGLESGIRVGPL</sequence>
<keyword evidence="2" id="KW-1185">Reference proteome</keyword>
<dbReference type="Proteomes" id="UP001457282">
    <property type="component" value="Unassembled WGS sequence"/>
</dbReference>
<evidence type="ECO:0000313" key="1">
    <source>
        <dbReference type="EMBL" id="KAK9923126.1"/>
    </source>
</evidence>
<accession>A0AAW1WGU6</accession>
<evidence type="ECO:0000313" key="2">
    <source>
        <dbReference type="Proteomes" id="UP001457282"/>
    </source>
</evidence>
<protein>
    <submittedName>
        <fullName evidence="1">Uncharacterized protein</fullName>
    </submittedName>
</protein>
<comment type="caution">
    <text evidence="1">The sequence shown here is derived from an EMBL/GenBank/DDBJ whole genome shotgun (WGS) entry which is preliminary data.</text>
</comment>